<dbReference type="SUPFAM" id="SSF46785">
    <property type="entry name" value="Winged helix' DNA-binding domain"/>
    <property type="match status" value="1"/>
</dbReference>
<dbReference type="Gene3D" id="1.10.10.10">
    <property type="entry name" value="Winged helix-like DNA-binding domain superfamily/Winged helix DNA-binding domain"/>
    <property type="match status" value="1"/>
</dbReference>
<dbReference type="InterPro" id="IPR036388">
    <property type="entry name" value="WH-like_DNA-bd_sf"/>
</dbReference>
<dbReference type="Proteomes" id="UP000198960">
    <property type="component" value="Unassembled WGS sequence"/>
</dbReference>
<name>A0A1H8VXT0_9ACTN</name>
<evidence type="ECO:0000313" key="4">
    <source>
        <dbReference type="Proteomes" id="UP000198960"/>
    </source>
</evidence>
<accession>A0A1H8VXT0</accession>
<organism evidence="3 4">
    <name type="scientific">Trujillonella endophytica</name>
    <dbReference type="NCBI Taxonomy" id="673521"/>
    <lineage>
        <taxon>Bacteria</taxon>
        <taxon>Bacillati</taxon>
        <taxon>Actinomycetota</taxon>
        <taxon>Actinomycetes</taxon>
        <taxon>Geodermatophilales</taxon>
        <taxon>Geodermatophilaceae</taxon>
        <taxon>Trujillonella</taxon>
    </lineage>
</organism>
<evidence type="ECO:0000259" key="2">
    <source>
        <dbReference type="Pfam" id="PF10400"/>
    </source>
</evidence>
<feature type="region of interest" description="Disordered" evidence="1">
    <location>
        <begin position="194"/>
        <end position="222"/>
    </location>
</feature>
<dbReference type="RefSeq" id="WP_139220521.1">
    <property type="nucleotide sequence ID" value="NZ_FOEE01000014.1"/>
</dbReference>
<dbReference type="STRING" id="673521.SAMN05660991_03882"/>
<dbReference type="Pfam" id="PF10400">
    <property type="entry name" value="Vir_act_alpha_C"/>
    <property type="match status" value="1"/>
</dbReference>
<evidence type="ECO:0000256" key="1">
    <source>
        <dbReference type="SAM" id="MobiDB-lite"/>
    </source>
</evidence>
<keyword evidence="4" id="KW-1185">Reference proteome</keyword>
<dbReference type="AlphaFoldDB" id="A0A1H8VXT0"/>
<dbReference type="EMBL" id="FOEE01000014">
    <property type="protein sequence ID" value="SEP20155.1"/>
    <property type="molecule type" value="Genomic_DNA"/>
</dbReference>
<reference evidence="4" key="1">
    <citation type="submission" date="2016-10" db="EMBL/GenBank/DDBJ databases">
        <authorList>
            <person name="Varghese N."/>
            <person name="Submissions S."/>
        </authorList>
    </citation>
    <scope>NUCLEOTIDE SEQUENCE [LARGE SCALE GENOMIC DNA]</scope>
    <source>
        <strain evidence="4">DSM 45413</strain>
    </source>
</reference>
<dbReference type="GO" id="GO:0003677">
    <property type="term" value="F:DNA binding"/>
    <property type="evidence" value="ECO:0007669"/>
    <property type="project" value="UniProtKB-KW"/>
</dbReference>
<sequence>MADPSSAGSAPAEGLPTTAYTVLGILATLDEELTAAEIKKRCDYTLRWFYWSPAVSHIRRELFRLRDLGLVTEREVPLGRLRRSVVYRTTGPGEELVRRWAAAPAVDEPAVLKDPALLRVYFGHFTQPHELVGMLDRRLAQLEEQIADLVWSRRRTHELGLDAEPDLRHRLALGDYLLRAAHFEQGNVRQLRDAIADADPERPGLRVTRPRGELRRRPPREE</sequence>
<gene>
    <name evidence="3" type="ORF">SAMN05660991_03882</name>
</gene>
<keyword evidence="3" id="KW-0238">DNA-binding</keyword>
<proteinExistence type="predicted"/>
<dbReference type="InterPro" id="IPR036390">
    <property type="entry name" value="WH_DNA-bd_sf"/>
</dbReference>
<evidence type="ECO:0000313" key="3">
    <source>
        <dbReference type="EMBL" id="SEP20155.1"/>
    </source>
</evidence>
<feature type="domain" description="Transcription regulator PadR C-terminal" evidence="2">
    <location>
        <begin position="112"/>
        <end position="196"/>
    </location>
</feature>
<dbReference type="OrthoDB" id="3186544at2"/>
<protein>
    <submittedName>
        <fullName evidence="3">DNA-binding transcriptional regulator, PadR family</fullName>
    </submittedName>
</protein>
<dbReference type="InterPro" id="IPR018309">
    <property type="entry name" value="Tscrpt_reg_PadR_C"/>
</dbReference>